<dbReference type="GO" id="GO:0006565">
    <property type="term" value="P:L-serine catabolic process"/>
    <property type="evidence" value="ECO:0007669"/>
    <property type="project" value="TreeGrafter"/>
</dbReference>
<dbReference type="Proteomes" id="UP000318431">
    <property type="component" value="Unassembled WGS sequence"/>
</dbReference>
<dbReference type="InterPro" id="IPR001926">
    <property type="entry name" value="TrpB-like_PALP"/>
</dbReference>
<dbReference type="GO" id="GO:0009097">
    <property type="term" value="P:isoleucine biosynthetic process"/>
    <property type="evidence" value="ECO:0007669"/>
    <property type="project" value="TreeGrafter"/>
</dbReference>
<dbReference type="Pfam" id="PF00291">
    <property type="entry name" value="PALP"/>
    <property type="match status" value="1"/>
</dbReference>
<organism evidence="5 6">
    <name type="scientific">Pseudoduganella lurida</name>
    <dbReference type="NCBI Taxonomy" id="1036180"/>
    <lineage>
        <taxon>Bacteria</taxon>
        <taxon>Pseudomonadati</taxon>
        <taxon>Pseudomonadota</taxon>
        <taxon>Betaproteobacteria</taxon>
        <taxon>Burkholderiales</taxon>
        <taxon>Oxalobacteraceae</taxon>
        <taxon>Telluria group</taxon>
        <taxon>Pseudoduganella</taxon>
    </lineage>
</organism>
<dbReference type="AlphaFoldDB" id="A0A562RC32"/>
<evidence type="ECO:0000256" key="1">
    <source>
        <dbReference type="ARBA" id="ARBA00001933"/>
    </source>
</evidence>
<evidence type="ECO:0000313" key="5">
    <source>
        <dbReference type="EMBL" id="TWI66619.1"/>
    </source>
</evidence>
<keyword evidence="6" id="KW-1185">Reference proteome</keyword>
<dbReference type="InterPro" id="IPR050147">
    <property type="entry name" value="Ser/Thr_Dehydratase"/>
</dbReference>
<dbReference type="GO" id="GO:0003941">
    <property type="term" value="F:L-serine ammonia-lyase activity"/>
    <property type="evidence" value="ECO:0007669"/>
    <property type="project" value="TreeGrafter"/>
</dbReference>
<proteinExistence type="predicted"/>
<dbReference type="InterPro" id="IPR036052">
    <property type="entry name" value="TrpB-like_PALP_sf"/>
</dbReference>
<dbReference type="NCBIfam" id="NF004771">
    <property type="entry name" value="PRK06110.1"/>
    <property type="match status" value="1"/>
</dbReference>
<gene>
    <name evidence="5" type="ORF">IP91_02439</name>
</gene>
<comment type="caution">
    <text evidence="5">The sequence shown here is derived from an EMBL/GenBank/DDBJ whole genome shotgun (WGS) entry which is preliminary data.</text>
</comment>
<keyword evidence="2" id="KW-0663">Pyridoxal phosphate</keyword>
<evidence type="ECO:0000313" key="6">
    <source>
        <dbReference type="Proteomes" id="UP000318431"/>
    </source>
</evidence>
<dbReference type="Gene3D" id="3.40.50.1100">
    <property type="match status" value="2"/>
</dbReference>
<evidence type="ECO:0000259" key="4">
    <source>
        <dbReference type="Pfam" id="PF00291"/>
    </source>
</evidence>
<accession>A0A562RC32</accession>
<sequence>MLPTLHDIEAAAAIVHDAMPATPQYSWPLLDAALGTAVWVKHENHTPVGAFKVRGGLVYVEKLLARAPRVPGLITATRGNHGQSLAFATRRHGLPLTIVVPHGNSVEKNAAMRALGATLIEHGDDFQAAREHAMLLAEGDGLHMVPSFHADLVAGVATGWLELLRARPEIGTLFVALGQGSGFAGALAAREALGHQARIVGVVAQNAPAYLLSWQQRRAVTAPVVDTIADGLACRVPDPASLALLLAHADDVVAVSEAEVAAAMRLYYTATHNVAEGAGAAALAAALQLKDDSRVRNATVGLQLSGSNVDAAVLARVLAEGTPADAAVLTRVLAEGTPADAAVLTRVLAEGTPADAAVLTRVLAEGTP</sequence>
<dbReference type="OrthoDB" id="34584at2"/>
<comment type="cofactor">
    <cofactor evidence="1">
        <name>pyridoxal 5'-phosphate</name>
        <dbReference type="ChEBI" id="CHEBI:597326"/>
    </cofactor>
</comment>
<dbReference type="PANTHER" id="PTHR48078">
    <property type="entry name" value="THREONINE DEHYDRATASE, MITOCHONDRIAL-RELATED"/>
    <property type="match status" value="1"/>
</dbReference>
<protein>
    <submittedName>
        <fullName evidence="5">Threonine dehydratase</fullName>
    </submittedName>
</protein>
<feature type="domain" description="Tryptophan synthase beta chain-like PALP" evidence="4">
    <location>
        <begin position="21"/>
        <end position="306"/>
    </location>
</feature>
<dbReference type="PANTHER" id="PTHR48078:SF7">
    <property type="entry name" value="BLL6502 PROTEIN"/>
    <property type="match status" value="1"/>
</dbReference>
<evidence type="ECO:0000256" key="3">
    <source>
        <dbReference type="ARBA" id="ARBA00023239"/>
    </source>
</evidence>
<dbReference type="SUPFAM" id="SSF53686">
    <property type="entry name" value="Tryptophan synthase beta subunit-like PLP-dependent enzymes"/>
    <property type="match status" value="1"/>
</dbReference>
<dbReference type="GO" id="GO:0006567">
    <property type="term" value="P:L-threonine catabolic process"/>
    <property type="evidence" value="ECO:0007669"/>
    <property type="project" value="TreeGrafter"/>
</dbReference>
<evidence type="ECO:0000256" key="2">
    <source>
        <dbReference type="ARBA" id="ARBA00022898"/>
    </source>
</evidence>
<dbReference type="GO" id="GO:0004794">
    <property type="term" value="F:threonine deaminase activity"/>
    <property type="evidence" value="ECO:0007669"/>
    <property type="project" value="TreeGrafter"/>
</dbReference>
<dbReference type="EMBL" id="VLLB01000003">
    <property type="protein sequence ID" value="TWI66619.1"/>
    <property type="molecule type" value="Genomic_DNA"/>
</dbReference>
<reference evidence="5 6" key="1">
    <citation type="journal article" date="2015" name="Stand. Genomic Sci.">
        <title>Genomic Encyclopedia of Bacterial and Archaeal Type Strains, Phase III: the genomes of soil and plant-associated and newly described type strains.</title>
        <authorList>
            <person name="Whitman W.B."/>
            <person name="Woyke T."/>
            <person name="Klenk H.P."/>
            <person name="Zhou Y."/>
            <person name="Lilburn T.G."/>
            <person name="Beck B.J."/>
            <person name="De Vos P."/>
            <person name="Vandamme P."/>
            <person name="Eisen J.A."/>
            <person name="Garrity G."/>
            <person name="Hugenholtz P."/>
            <person name="Kyrpides N.C."/>
        </authorList>
    </citation>
    <scope>NUCLEOTIDE SEQUENCE [LARGE SCALE GENOMIC DNA]</scope>
    <source>
        <strain evidence="5 6">CGMCC 1.10822</strain>
    </source>
</reference>
<name>A0A562RC32_9BURK</name>
<dbReference type="RefSeq" id="WP_145649218.1">
    <property type="nucleotide sequence ID" value="NZ_VLLB01000003.1"/>
</dbReference>
<keyword evidence="3" id="KW-0456">Lyase</keyword>